<dbReference type="EMBL" id="CP017755">
    <property type="protein sequence ID" value="AOZ09834.1"/>
    <property type="molecule type" value="Genomic_DNA"/>
</dbReference>
<accession>A0ABN4TTN8</accession>
<sequence>MYKNNRKGVTLACALSVSLLLAACGGGSDGGSAATGAGSAAPQAPQVAQGIFVDAPVVGMAYRSGDLSGVTDDSGHFSYVPGQPVTFSVGGVVIGTAAAQPVMTPVSLVPGAADETNDTVTNIGSFLQSLDSGGNLAQAIRIAPSSAQALAGRSLNFQQAPSAFAADAAVLAAVQAASPQGKLVPAVSAQAHLRGQSLCLYAGTWHLNGPSHVGYAFDVTVSEIDGSVSGTRILSDGSKYVVGGQVRQTASGWQISGSVTEKLAQNSFATVELFSGEFTDLNHVGGVYGTQVNATFKGGWNGSRLGGAQACGGSAASTVPAGAVGYADFHYNAAGMAPLQASVLDKGIGQSGVLTLGGSRITVVPQADGGYQWGSPVQYGMNFHQLLLAPDLPVASMVCLAANVNDGTDGLKSTDVLVAQNAIRITSAQQLAGQSFSQYWEDCRRDGLSSSAPVPQAYSSLSVDSAGKATLTLAGAAPVTLSADQFSALLAGTPTDQLGLPGSGSWFQAYGAATPDGVRYVLVEHGVQATDASRGYVGVWVR</sequence>
<evidence type="ECO:0000313" key="2">
    <source>
        <dbReference type="EMBL" id="AOZ09834.1"/>
    </source>
</evidence>
<feature type="chain" id="PRO_5046451339" description="Lipoprotein" evidence="1">
    <location>
        <begin position="23"/>
        <end position="542"/>
    </location>
</feature>
<name>A0ABN4TTN8_9BURK</name>
<organism evidence="2 3">
    <name type="scientific">Cupriavidus malaysiensis</name>
    <dbReference type="NCBI Taxonomy" id="367825"/>
    <lineage>
        <taxon>Bacteria</taxon>
        <taxon>Pseudomonadati</taxon>
        <taxon>Pseudomonadota</taxon>
        <taxon>Betaproteobacteria</taxon>
        <taxon>Burkholderiales</taxon>
        <taxon>Burkholderiaceae</taxon>
        <taxon>Cupriavidus</taxon>
    </lineage>
</organism>
<dbReference type="PROSITE" id="PS51257">
    <property type="entry name" value="PROKAR_LIPOPROTEIN"/>
    <property type="match status" value="1"/>
</dbReference>
<evidence type="ECO:0000313" key="3">
    <source>
        <dbReference type="Proteomes" id="UP000177515"/>
    </source>
</evidence>
<dbReference type="RefSeq" id="WP_071072373.1">
    <property type="nucleotide sequence ID" value="NZ_CP017755.1"/>
</dbReference>
<reference evidence="2 3" key="1">
    <citation type="submission" date="2016-10" db="EMBL/GenBank/DDBJ databases">
        <title>Complete genome sequences of three Cupriavidus strains isolated from various Malaysian environments.</title>
        <authorList>
            <person name="Abdullah A.A.-A."/>
            <person name="Shafie N.A.H."/>
            <person name="Lau N.S."/>
        </authorList>
    </citation>
    <scope>NUCLEOTIDE SEQUENCE [LARGE SCALE GENOMIC DNA]</scope>
    <source>
        <strain evidence="2 3">USMAA1020</strain>
    </source>
</reference>
<protein>
    <recommendedName>
        <fullName evidence="4">Lipoprotein</fullName>
    </recommendedName>
</protein>
<evidence type="ECO:0008006" key="4">
    <source>
        <dbReference type="Google" id="ProtNLM"/>
    </source>
</evidence>
<keyword evidence="1" id="KW-0732">Signal</keyword>
<feature type="signal peptide" evidence="1">
    <location>
        <begin position="1"/>
        <end position="22"/>
    </location>
</feature>
<keyword evidence="3" id="KW-1185">Reference proteome</keyword>
<proteinExistence type="predicted"/>
<gene>
    <name evidence="2" type="ORF">BKK80_29500</name>
</gene>
<evidence type="ECO:0000256" key="1">
    <source>
        <dbReference type="SAM" id="SignalP"/>
    </source>
</evidence>
<dbReference type="Proteomes" id="UP000177515">
    <property type="component" value="Chromosome 2"/>
</dbReference>